<sequence length="236" mass="27149">MCTSKKICHNSRSVITSTVMFPHRPPHTRPPIRFVVVFRYLNDAKFGFLTETSPARVMLDPDHSVASQQPRTQKSGVCPFELPPLPVFLFFRRNSRTRKVRDGDGAVACAYRFFTVHGGQWPSFFGLARYSMTTIYLLESGDDDFSRRDEREKNFSEAVANGMRKKGYRRTPDQCRKYKDLVSRYKVLLGAGTSLLNLDLDDLSTRCSPEILRTLWLMICTLSWTFFKPWGKGKGK</sequence>
<proteinExistence type="predicted"/>
<protein>
    <submittedName>
        <fullName evidence="1">50S ribosomal protein L11</fullName>
    </submittedName>
</protein>
<dbReference type="Proteomes" id="UP000325081">
    <property type="component" value="Unassembled WGS sequence"/>
</dbReference>
<gene>
    <name evidence="1" type="ORF">STAS_16064</name>
</gene>
<evidence type="ECO:0000313" key="2">
    <source>
        <dbReference type="Proteomes" id="UP000325081"/>
    </source>
</evidence>
<organism evidence="1 2">
    <name type="scientific">Striga asiatica</name>
    <name type="common">Asiatic witchweed</name>
    <name type="synonym">Buchnera asiatica</name>
    <dbReference type="NCBI Taxonomy" id="4170"/>
    <lineage>
        <taxon>Eukaryota</taxon>
        <taxon>Viridiplantae</taxon>
        <taxon>Streptophyta</taxon>
        <taxon>Embryophyta</taxon>
        <taxon>Tracheophyta</taxon>
        <taxon>Spermatophyta</taxon>
        <taxon>Magnoliopsida</taxon>
        <taxon>eudicotyledons</taxon>
        <taxon>Gunneridae</taxon>
        <taxon>Pentapetalae</taxon>
        <taxon>asterids</taxon>
        <taxon>lamiids</taxon>
        <taxon>Lamiales</taxon>
        <taxon>Orobanchaceae</taxon>
        <taxon>Buchnereae</taxon>
        <taxon>Striga</taxon>
    </lineage>
</organism>
<dbReference type="OrthoDB" id="691673at2759"/>
<dbReference type="AlphaFoldDB" id="A0A5A7Q2V8"/>
<dbReference type="GO" id="GO:0005840">
    <property type="term" value="C:ribosome"/>
    <property type="evidence" value="ECO:0007669"/>
    <property type="project" value="UniProtKB-KW"/>
</dbReference>
<dbReference type="Gene3D" id="1.10.10.60">
    <property type="entry name" value="Homeodomain-like"/>
    <property type="match status" value="1"/>
</dbReference>
<evidence type="ECO:0000313" key="1">
    <source>
        <dbReference type="EMBL" id="GER39450.1"/>
    </source>
</evidence>
<keyword evidence="1" id="KW-0687">Ribonucleoprotein</keyword>
<keyword evidence="2" id="KW-1185">Reference proteome</keyword>
<reference evidence="2" key="1">
    <citation type="journal article" date="2019" name="Curr. Biol.">
        <title>Genome Sequence of Striga asiatica Provides Insight into the Evolution of Plant Parasitism.</title>
        <authorList>
            <person name="Yoshida S."/>
            <person name="Kim S."/>
            <person name="Wafula E.K."/>
            <person name="Tanskanen J."/>
            <person name="Kim Y.M."/>
            <person name="Honaas L."/>
            <person name="Yang Z."/>
            <person name="Spallek T."/>
            <person name="Conn C.E."/>
            <person name="Ichihashi Y."/>
            <person name="Cheong K."/>
            <person name="Cui S."/>
            <person name="Der J.P."/>
            <person name="Gundlach H."/>
            <person name="Jiao Y."/>
            <person name="Hori C."/>
            <person name="Ishida J.K."/>
            <person name="Kasahara H."/>
            <person name="Kiba T."/>
            <person name="Kim M.S."/>
            <person name="Koo N."/>
            <person name="Laohavisit A."/>
            <person name="Lee Y.H."/>
            <person name="Lumba S."/>
            <person name="McCourt P."/>
            <person name="Mortimer J.C."/>
            <person name="Mutuku J.M."/>
            <person name="Nomura T."/>
            <person name="Sasaki-Sekimoto Y."/>
            <person name="Seto Y."/>
            <person name="Wang Y."/>
            <person name="Wakatake T."/>
            <person name="Sakakibara H."/>
            <person name="Demura T."/>
            <person name="Yamaguchi S."/>
            <person name="Yoneyama K."/>
            <person name="Manabe R.I."/>
            <person name="Nelson D.C."/>
            <person name="Schulman A.H."/>
            <person name="Timko M.P."/>
            <person name="dePamphilis C.W."/>
            <person name="Choi D."/>
            <person name="Shirasu K."/>
        </authorList>
    </citation>
    <scope>NUCLEOTIDE SEQUENCE [LARGE SCALE GENOMIC DNA]</scope>
    <source>
        <strain evidence="2">cv. UVA1</strain>
    </source>
</reference>
<name>A0A5A7Q2V8_STRAF</name>
<dbReference type="EMBL" id="BKCP01005661">
    <property type="protein sequence ID" value="GER39450.1"/>
    <property type="molecule type" value="Genomic_DNA"/>
</dbReference>
<keyword evidence="1" id="KW-0689">Ribosomal protein</keyword>
<accession>A0A5A7Q2V8</accession>
<comment type="caution">
    <text evidence="1">The sequence shown here is derived from an EMBL/GenBank/DDBJ whole genome shotgun (WGS) entry which is preliminary data.</text>
</comment>